<gene>
    <name evidence="3" type="ORF">DW027_14305</name>
</gene>
<dbReference type="Proteomes" id="UP000284495">
    <property type="component" value="Unassembled WGS sequence"/>
</dbReference>
<evidence type="ECO:0000313" key="3">
    <source>
        <dbReference type="EMBL" id="RHL36300.1"/>
    </source>
</evidence>
<feature type="chain" id="PRO_5018965796" evidence="1">
    <location>
        <begin position="23"/>
        <end position="601"/>
    </location>
</feature>
<dbReference type="InterPro" id="IPR033427">
    <property type="entry name" value="DUF5123"/>
</dbReference>
<feature type="signal peptide" evidence="1">
    <location>
        <begin position="1"/>
        <end position="22"/>
    </location>
</feature>
<evidence type="ECO:0000256" key="1">
    <source>
        <dbReference type="SAM" id="SignalP"/>
    </source>
</evidence>
<dbReference type="PROSITE" id="PS51257">
    <property type="entry name" value="PROKAR_LIPOPROTEIN"/>
    <property type="match status" value="1"/>
</dbReference>
<protein>
    <submittedName>
        <fullName evidence="3">DUF5123 domain-containing protein</fullName>
    </submittedName>
</protein>
<sequence>MKKNILYSLVGLAVLFGMSACSEDRYETSVVKQIELFLNDDEWFVNVGINTKPLFIYNAGSGEYVANYTSHYRFPLENGTYKVVATPSPEQLIPSPVNLNELVIEQDPEARRKVEISSPVEYSSPFDTPLSIRMYSRTGVLRLRATDKKSDRSYSTVRAIVSAPISGYRVADASFIESPVELVRDRATSTGGVNYTDDFVTFETSTIGQAVNVRIDYLDNQGNVIQSKPMDGSFPIHPNDTTLIDFPLNDTEHPIIQDYTVTILSEGWNEETVVPEVPIIVPEGYTYAAPGTNLRNLCNEMFDNEEVTEVRLFLKAGTTYELGRLEIKKPLSILGQEPSTGETRTVMNMGNASINGELDYLRFEGMDINVTDDYMFRLAQLSFHVKELTVKSCDINGLRRSMWYAEISTDDQQIVDHFVLDDCRLLNFNAGDRNYSMISLGTNNPIYNITIRNSTVHTATQGLRNTLIGGTRNQKENMNITLENSTFVRLGPANMTFFDLRTGSAMTVLKLTVKNCLFSGTTESGQGRWMYLDGKAVKDFSDNYRTSDFILSNWGVDTTEVPVATVTKDELFEDAATGNLIVKDKSSEIYTKRIGDPHWLE</sequence>
<dbReference type="InterPro" id="IPR012334">
    <property type="entry name" value="Pectin_lyas_fold"/>
</dbReference>
<keyword evidence="1" id="KW-0732">Signal</keyword>
<dbReference type="Pfam" id="PF17161">
    <property type="entry name" value="DUF5123"/>
    <property type="match status" value="1"/>
</dbReference>
<dbReference type="AlphaFoldDB" id="A0A415KJ48"/>
<reference evidence="3 4" key="1">
    <citation type="submission" date="2018-08" db="EMBL/GenBank/DDBJ databases">
        <title>A genome reference for cultivated species of the human gut microbiota.</title>
        <authorList>
            <person name="Zou Y."/>
            <person name="Xue W."/>
            <person name="Luo G."/>
        </authorList>
    </citation>
    <scope>NUCLEOTIDE SEQUENCE [LARGE SCALE GENOMIC DNA]</scope>
    <source>
        <strain evidence="3 4">AF38-2</strain>
    </source>
</reference>
<dbReference type="RefSeq" id="WP_118218902.1">
    <property type="nucleotide sequence ID" value="NZ_JAQEAW010000013.1"/>
</dbReference>
<dbReference type="InterPro" id="IPR011050">
    <property type="entry name" value="Pectin_lyase_fold/virulence"/>
</dbReference>
<evidence type="ECO:0000259" key="2">
    <source>
        <dbReference type="Pfam" id="PF17161"/>
    </source>
</evidence>
<dbReference type="SUPFAM" id="SSF51126">
    <property type="entry name" value="Pectin lyase-like"/>
    <property type="match status" value="1"/>
</dbReference>
<proteinExistence type="predicted"/>
<name>A0A415KJ48_9BACE</name>
<feature type="domain" description="DUF5123" evidence="2">
    <location>
        <begin position="480"/>
        <end position="599"/>
    </location>
</feature>
<evidence type="ECO:0000313" key="4">
    <source>
        <dbReference type="Proteomes" id="UP000284495"/>
    </source>
</evidence>
<dbReference type="Gene3D" id="2.160.20.10">
    <property type="entry name" value="Single-stranded right-handed beta-helix, Pectin lyase-like"/>
    <property type="match status" value="1"/>
</dbReference>
<accession>A0A415KJ48</accession>
<comment type="caution">
    <text evidence="3">The sequence shown here is derived from an EMBL/GenBank/DDBJ whole genome shotgun (WGS) entry which is preliminary data.</text>
</comment>
<dbReference type="EMBL" id="QROO01000018">
    <property type="protein sequence ID" value="RHL36300.1"/>
    <property type="molecule type" value="Genomic_DNA"/>
</dbReference>
<organism evidence="3 4">
    <name type="scientific">Bacteroides xylanisolvens</name>
    <dbReference type="NCBI Taxonomy" id="371601"/>
    <lineage>
        <taxon>Bacteria</taxon>
        <taxon>Pseudomonadati</taxon>
        <taxon>Bacteroidota</taxon>
        <taxon>Bacteroidia</taxon>
        <taxon>Bacteroidales</taxon>
        <taxon>Bacteroidaceae</taxon>
        <taxon>Bacteroides</taxon>
    </lineage>
</organism>